<keyword evidence="7" id="KW-1185">Reference proteome</keyword>
<evidence type="ECO:0000256" key="1">
    <source>
        <dbReference type="ARBA" id="ARBA00004496"/>
    </source>
</evidence>
<dbReference type="Gene3D" id="2.30.30.40">
    <property type="entry name" value="SH3 Domains"/>
    <property type="match status" value="1"/>
</dbReference>
<dbReference type="PATRIC" id="fig|1590043.3.peg.166"/>
<dbReference type="SUPFAM" id="SSF50341">
    <property type="entry name" value="CheW-like"/>
    <property type="match status" value="1"/>
</dbReference>
<dbReference type="SMART" id="SM00260">
    <property type="entry name" value="CheW"/>
    <property type="match status" value="1"/>
</dbReference>
<protein>
    <recommendedName>
        <fullName evidence="2">Chemotaxis protein CheW</fullName>
    </recommendedName>
</protein>
<dbReference type="Proteomes" id="UP000051497">
    <property type="component" value="Unassembled WGS sequence"/>
</dbReference>
<evidence type="ECO:0000313" key="5">
    <source>
        <dbReference type="EMBL" id="KRG22625.1"/>
    </source>
</evidence>
<sequence>MTLQQDFDKQTETNNSFQQNNQYFTFILDNEEYGVNILHVLEIRGFEKVTAIPSAPEYIKGVINLRGNIIPVMDLRERFKIEPIPYNRSTVLIVIQVGEDKLKKRMGVIVDAVSDVYSIDPSQIQPRPEACNTSGQEYISGLVPIKQKNTEDKLVILLDVSKLLNLNMLPGTINETSDT</sequence>
<gene>
    <name evidence="5" type="primary">cheW</name>
    <name evidence="5" type="ORF">HT99x_00163</name>
    <name evidence="6" type="ORF">HT99x_011255</name>
</gene>
<dbReference type="PROSITE" id="PS50851">
    <property type="entry name" value="CHEW"/>
    <property type="match status" value="1"/>
</dbReference>
<reference evidence="6" key="3">
    <citation type="submission" date="2021-06" db="EMBL/GenBank/DDBJ databases">
        <title>Genomic Description and Analysis of Intracellular Bacteria, Candidatus Berkiella cookevillensis and Candidatus Berkiella aquae.</title>
        <authorList>
            <person name="Kidane D.T."/>
            <person name="Mehari Y.T."/>
            <person name="Rice F.C."/>
            <person name="Arivett B.A."/>
            <person name="Farone A.L."/>
            <person name="Berk S.G."/>
            <person name="Farone M.B."/>
        </authorList>
    </citation>
    <scope>NUCLEOTIDE SEQUENCE</scope>
    <source>
        <strain evidence="6">HT99</strain>
    </source>
</reference>
<dbReference type="Gene3D" id="2.40.50.180">
    <property type="entry name" value="CheA-289, Domain 4"/>
    <property type="match status" value="1"/>
</dbReference>
<dbReference type="InterPro" id="IPR002545">
    <property type="entry name" value="CheW-lke_dom"/>
</dbReference>
<dbReference type="CDD" id="cd00732">
    <property type="entry name" value="CheW"/>
    <property type="match status" value="1"/>
</dbReference>
<dbReference type="GO" id="GO:0007165">
    <property type="term" value="P:signal transduction"/>
    <property type="evidence" value="ECO:0007669"/>
    <property type="project" value="InterPro"/>
</dbReference>
<dbReference type="InterPro" id="IPR036061">
    <property type="entry name" value="CheW-like_dom_sf"/>
</dbReference>
<dbReference type="EMBL" id="LKAJ02000001">
    <property type="protein sequence ID" value="MCS5712010.1"/>
    <property type="molecule type" value="Genomic_DNA"/>
</dbReference>
<dbReference type="RefSeq" id="WP_075064821.1">
    <property type="nucleotide sequence ID" value="NZ_LKAJ02000001.1"/>
</dbReference>
<dbReference type="GO" id="GO:0006935">
    <property type="term" value="P:chemotaxis"/>
    <property type="evidence" value="ECO:0007669"/>
    <property type="project" value="InterPro"/>
</dbReference>
<evidence type="ECO:0000313" key="7">
    <source>
        <dbReference type="Proteomes" id="UP000051497"/>
    </source>
</evidence>
<keyword evidence="3" id="KW-0963">Cytoplasm</keyword>
<accession>A0A0Q9Z0R4</accession>
<dbReference type="InterPro" id="IPR039315">
    <property type="entry name" value="CheW"/>
</dbReference>
<evidence type="ECO:0000256" key="3">
    <source>
        <dbReference type="ARBA" id="ARBA00022490"/>
    </source>
</evidence>
<comment type="subcellular location">
    <subcellularLocation>
        <location evidence="1">Cytoplasm</location>
    </subcellularLocation>
</comment>
<dbReference type="AlphaFoldDB" id="A0A0Q9Z0R4"/>
<dbReference type="OrthoDB" id="9790406at2"/>
<organism evidence="5">
    <name type="scientific">Candidatus Berkiella aquae</name>
    <dbReference type="NCBI Taxonomy" id="295108"/>
    <lineage>
        <taxon>Bacteria</taxon>
        <taxon>Pseudomonadati</taxon>
        <taxon>Pseudomonadota</taxon>
        <taxon>Gammaproteobacteria</taxon>
        <taxon>Candidatus Berkiellales</taxon>
        <taxon>Candidatus Berkiellaceae</taxon>
        <taxon>Candidatus Berkiella</taxon>
    </lineage>
</organism>
<evidence type="ECO:0000259" key="4">
    <source>
        <dbReference type="PROSITE" id="PS50851"/>
    </source>
</evidence>
<dbReference type="STRING" id="295108.HT99x_00163"/>
<comment type="caution">
    <text evidence="5">The sequence shown here is derived from an EMBL/GenBank/DDBJ whole genome shotgun (WGS) entry which is preliminary data.</text>
</comment>
<evidence type="ECO:0000256" key="2">
    <source>
        <dbReference type="ARBA" id="ARBA00021483"/>
    </source>
</evidence>
<dbReference type="Pfam" id="PF01584">
    <property type="entry name" value="CheW"/>
    <property type="match status" value="1"/>
</dbReference>
<name>A0A0Q9Z0R4_9GAMM</name>
<dbReference type="PANTHER" id="PTHR22617">
    <property type="entry name" value="CHEMOTAXIS SENSOR HISTIDINE KINASE-RELATED"/>
    <property type="match status" value="1"/>
</dbReference>
<reference evidence="5" key="1">
    <citation type="submission" date="2015-09" db="EMBL/GenBank/DDBJ databases">
        <title>Draft Genome Sequences of Two Novel Amoeba-resistant Intranuclear Bacteria, Candidatus Berkiella cookevillensis and Candidatus Berkiella aquae.</title>
        <authorList>
            <person name="Mehari Y.T."/>
            <person name="Arivett B.A."/>
            <person name="Farone A.L."/>
            <person name="Gunderson J.H."/>
            <person name="Farone M.B."/>
        </authorList>
    </citation>
    <scope>NUCLEOTIDE SEQUENCE [LARGE SCALE GENOMIC DNA]</scope>
    <source>
        <strain evidence="5">HT99</strain>
    </source>
</reference>
<proteinExistence type="predicted"/>
<reference evidence="6" key="2">
    <citation type="journal article" date="2016" name="Genome Announc.">
        <title>Draft Genome Sequences of Two Novel Amoeba-Resistant Intranuclear Bacteria, 'Candidatus Berkiella cookevillensis' and 'Candidatus Berkiella aquae'.</title>
        <authorList>
            <person name="Mehari Y.T."/>
            <person name="Arivett B.A."/>
            <person name="Farone A.L."/>
            <person name="Gunderson J.H."/>
            <person name="Farone M.B."/>
        </authorList>
    </citation>
    <scope>NUCLEOTIDE SEQUENCE</scope>
    <source>
        <strain evidence="6">HT99</strain>
    </source>
</reference>
<dbReference type="PANTHER" id="PTHR22617:SF45">
    <property type="entry name" value="CHEMOTAXIS PROTEIN CHEW"/>
    <property type="match status" value="1"/>
</dbReference>
<dbReference type="EMBL" id="LKAJ01000001">
    <property type="protein sequence ID" value="KRG22625.1"/>
    <property type="molecule type" value="Genomic_DNA"/>
</dbReference>
<dbReference type="GO" id="GO:0005829">
    <property type="term" value="C:cytosol"/>
    <property type="evidence" value="ECO:0007669"/>
    <property type="project" value="TreeGrafter"/>
</dbReference>
<evidence type="ECO:0000313" key="6">
    <source>
        <dbReference type="EMBL" id="MCS5712010.1"/>
    </source>
</evidence>
<feature type="domain" description="CheW-like" evidence="4">
    <location>
        <begin position="20"/>
        <end position="169"/>
    </location>
</feature>